<evidence type="ECO:0000313" key="3">
    <source>
        <dbReference type="Proteomes" id="UP000276215"/>
    </source>
</evidence>
<keyword evidence="1" id="KW-0472">Membrane</keyword>
<dbReference type="AlphaFoldDB" id="A0A3N4IVM8"/>
<evidence type="ECO:0000313" key="2">
    <source>
        <dbReference type="EMBL" id="RPA90252.1"/>
    </source>
</evidence>
<sequence>FYKSLSPKTRLIIGGGVILYAGVGLFLTDVAEEKFDLVPSEEDKRRLQEFVPKVRVVERGKE</sequence>
<keyword evidence="3" id="KW-1185">Reference proteome</keyword>
<proteinExistence type="predicted"/>
<keyword evidence="1" id="KW-0812">Transmembrane</keyword>
<evidence type="ECO:0000256" key="1">
    <source>
        <dbReference type="SAM" id="Phobius"/>
    </source>
</evidence>
<dbReference type="EMBL" id="ML120533">
    <property type="protein sequence ID" value="RPA90252.1"/>
    <property type="molecule type" value="Genomic_DNA"/>
</dbReference>
<feature type="non-terminal residue" evidence="2">
    <location>
        <position position="1"/>
    </location>
</feature>
<organism evidence="2 3">
    <name type="scientific">Choiromyces venosus 120613-1</name>
    <dbReference type="NCBI Taxonomy" id="1336337"/>
    <lineage>
        <taxon>Eukaryota</taxon>
        <taxon>Fungi</taxon>
        <taxon>Dikarya</taxon>
        <taxon>Ascomycota</taxon>
        <taxon>Pezizomycotina</taxon>
        <taxon>Pezizomycetes</taxon>
        <taxon>Pezizales</taxon>
        <taxon>Tuberaceae</taxon>
        <taxon>Choiromyces</taxon>
    </lineage>
</organism>
<keyword evidence="1" id="KW-1133">Transmembrane helix</keyword>
<dbReference type="STRING" id="1336337.A0A3N4IVM8"/>
<dbReference type="Proteomes" id="UP000276215">
    <property type="component" value="Unassembled WGS sequence"/>
</dbReference>
<reference evidence="2 3" key="1">
    <citation type="journal article" date="2018" name="Nat. Ecol. Evol.">
        <title>Pezizomycetes genomes reveal the molecular basis of ectomycorrhizal truffle lifestyle.</title>
        <authorList>
            <person name="Murat C."/>
            <person name="Payen T."/>
            <person name="Noel B."/>
            <person name="Kuo A."/>
            <person name="Morin E."/>
            <person name="Chen J."/>
            <person name="Kohler A."/>
            <person name="Krizsan K."/>
            <person name="Balestrini R."/>
            <person name="Da Silva C."/>
            <person name="Montanini B."/>
            <person name="Hainaut M."/>
            <person name="Levati E."/>
            <person name="Barry K.W."/>
            <person name="Belfiori B."/>
            <person name="Cichocki N."/>
            <person name="Clum A."/>
            <person name="Dockter R.B."/>
            <person name="Fauchery L."/>
            <person name="Guy J."/>
            <person name="Iotti M."/>
            <person name="Le Tacon F."/>
            <person name="Lindquist E.A."/>
            <person name="Lipzen A."/>
            <person name="Malagnac F."/>
            <person name="Mello A."/>
            <person name="Molinier V."/>
            <person name="Miyauchi S."/>
            <person name="Poulain J."/>
            <person name="Riccioni C."/>
            <person name="Rubini A."/>
            <person name="Sitrit Y."/>
            <person name="Splivallo R."/>
            <person name="Traeger S."/>
            <person name="Wang M."/>
            <person name="Zifcakova L."/>
            <person name="Wipf D."/>
            <person name="Zambonelli A."/>
            <person name="Paolocci F."/>
            <person name="Nowrousian M."/>
            <person name="Ottonello S."/>
            <person name="Baldrian P."/>
            <person name="Spatafora J.W."/>
            <person name="Henrissat B."/>
            <person name="Nagy L.G."/>
            <person name="Aury J.M."/>
            <person name="Wincker P."/>
            <person name="Grigoriev I.V."/>
            <person name="Bonfante P."/>
            <person name="Martin F.M."/>
        </authorList>
    </citation>
    <scope>NUCLEOTIDE SEQUENCE [LARGE SCALE GENOMIC DNA]</scope>
    <source>
        <strain evidence="2 3">120613-1</strain>
    </source>
</reference>
<accession>A0A3N4IVM8</accession>
<gene>
    <name evidence="2" type="ORF">L873DRAFT_1718713</name>
</gene>
<protein>
    <submittedName>
        <fullName evidence="2">Uncharacterized protein</fullName>
    </submittedName>
</protein>
<feature type="transmembrane region" description="Helical" evidence="1">
    <location>
        <begin position="12"/>
        <end position="31"/>
    </location>
</feature>
<name>A0A3N4IVM8_9PEZI</name>